<sequence length="230" mass="26770">MINQQQVNDWLDDLIRKVLSGEAKEFSILKDRESFLFCEKPDFRRKVVYRSYITLHVSDVINLQATVTRPECIKASLGNGEVISNLSEKNFVIGCFRRYLIQEIRESDIASPELIKAIEIGFKEVYTRFKGNVLKEQTTLIKPIRELPPNLWFKELFNTTESKSFYVYWTGTRFAYCLKKQLQLPLILEITSNGKIAQFKLIRQILEEIGKNKYSTNSEVIKLQESAVSN</sequence>
<dbReference type="EMBL" id="FNCP01000013">
    <property type="protein sequence ID" value="SDH44440.1"/>
    <property type="molecule type" value="Genomic_DNA"/>
</dbReference>
<evidence type="ECO:0000313" key="2">
    <source>
        <dbReference type="Proteomes" id="UP000198656"/>
    </source>
</evidence>
<dbReference type="STRING" id="1121419.SAMN05443529_11392"/>
<dbReference type="RefSeq" id="WP_092333737.1">
    <property type="nucleotide sequence ID" value="NZ_FNCP01000013.1"/>
</dbReference>
<reference evidence="2" key="1">
    <citation type="submission" date="2016-10" db="EMBL/GenBank/DDBJ databases">
        <authorList>
            <person name="Varghese N."/>
            <person name="Submissions S."/>
        </authorList>
    </citation>
    <scope>NUCLEOTIDE SEQUENCE [LARGE SCALE GENOMIC DNA]</scope>
    <source>
        <strain evidence="2">DSM 8344</strain>
    </source>
</reference>
<dbReference type="Proteomes" id="UP000198656">
    <property type="component" value="Unassembled WGS sequence"/>
</dbReference>
<dbReference type="AlphaFoldDB" id="A0A1G8CHP0"/>
<protein>
    <submittedName>
        <fullName evidence="1">Uncharacterized protein</fullName>
    </submittedName>
</protein>
<gene>
    <name evidence="1" type="ORF">SAMN05443529_11392</name>
</gene>
<keyword evidence="2" id="KW-1185">Reference proteome</keyword>
<accession>A0A1G8CHP0</accession>
<proteinExistence type="predicted"/>
<evidence type="ECO:0000313" key="1">
    <source>
        <dbReference type="EMBL" id="SDH44440.1"/>
    </source>
</evidence>
<organism evidence="1 2">
    <name type="scientific">Desulfosporosinus hippei DSM 8344</name>
    <dbReference type="NCBI Taxonomy" id="1121419"/>
    <lineage>
        <taxon>Bacteria</taxon>
        <taxon>Bacillati</taxon>
        <taxon>Bacillota</taxon>
        <taxon>Clostridia</taxon>
        <taxon>Eubacteriales</taxon>
        <taxon>Desulfitobacteriaceae</taxon>
        <taxon>Desulfosporosinus</taxon>
    </lineage>
</organism>
<name>A0A1G8CHP0_9FIRM</name>